<comment type="caution">
    <text evidence="7">The sequence shown here is derived from an EMBL/GenBank/DDBJ whole genome shotgun (WGS) entry which is preliminary data.</text>
</comment>
<dbReference type="InParanoid" id="A0A2R5GPC8"/>
<evidence type="ECO:0000256" key="2">
    <source>
        <dbReference type="ARBA" id="ARBA00022771"/>
    </source>
</evidence>
<keyword evidence="1" id="KW-0479">Metal-binding</keyword>
<proteinExistence type="predicted"/>
<evidence type="ECO:0000313" key="7">
    <source>
        <dbReference type="EMBL" id="GBG32159.1"/>
    </source>
</evidence>
<feature type="region of interest" description="Disordered" evidence="5">
    <location>
        <begin position="281"/>
        <end position="386"/>
    </location>
</feature>
<evidence type="ECO:0000256" key="5">
    <source>
        <dbReference type="SAM" id="MobiDB-lite"/>
    </source>
</evidence>
<keyword evidence="7" id="KW-0489">Methyltransferase</keyword>
<feature type="compositionally biased region" description="Basic residues" evidence="5">
    <location>
        <begin position="294"/>
        <end position="303"/>
    </location>
</feature>
<protein>
    <submittedName>
        <fullName evidence="7">Histone-lysine N-methyltransferase NSD3</fullName>
    </submittedName>
</protein>
<dbReference type="SUPFAM" id="SSF57903">
    <property type="entry name" value="FYVE/PHD zinc finger"/>
    <property type="match status" value="1"/>
</dbReference>
<dbReference type="OrthoDB" id="72295at2759"/>
<dbReference type="EMBL" id="BEYU01000115">
    <property type="protein sequence ID" value="GBG32159.1"/>
    <property type="molecule type" value="Genomic_DNA"/>
</dbReference>
<dbReference type="InterPro" id="IPR011011">
    <property type="entry name" value="Znf_FYVE_PHD"/>
</dbReference>
<evidence type="ECO:0000313" key="8">
    <source>
        <dbReference type="Proteomes" id="UP000241890"/>
    </source>
</evidence>
<feature type="compositionally biased region" description="Basic residues" evidence="5">
    <location>
        <begin position="973"/>
        <end position="990"/>
    </location>
</feature>
<dbReference type="PANTHER" id="PTHR46695">
    <property type="entry name" value="ZINC FINGER CCCH DOMAIN-CONTAINING PROTEIN 44-RELATED"/>
    <property type="match status" value="1"/>
</dbReference>
<keyword evidence="3" id="KW-0862">Zinc</keyword>
<feature type="region of interest" description="Disordered" evidence="5">
    <location>
        <begin position="955"/>
        <end position="990"/>
    </location>
</feature>
<evidence type="ECO:0000256" key="3">
    <source>
        <dbReference type="ARBA" id="ARBA00022833"/>
    </source>
</evidence>
<dbReference type="GO" id="GO:0032259">
    <property type="term" value="P:methylation"/>
    <property type="evidence" value="ECO:0007669"/>
    <property type="project" value="UniProtKB-KW"/>
</dbReference>
<dbReference type="Pfam" id="PF22908">
    <property type="entry name" value="PHD_NSD"/>
    <property type="match status" value="1"/>
</dbReference>
<keyword evidence="4" id="KW-0175">Coiled coil</keyword>
<feature type="region of interest" description="Disordered" evidence="5">
    <location>
        <begin position="27"/>
        <end position="92"/>
    </location>
</feature>
<feature type="compositionally biased region" description="Low complexity" evidence="5">
    <location>
        <begin position="368"/>
        <end position="380"/>
    </location>
</feature>
<dbReference type="SMART" id="SM00249">
    <property type="entry name" value="PHD"/>
    <property type="match status" value="2"/>
</dbReference>
<dbReference type="AlphaFoldDB" id="A0A2R5GPC8"/>
<dbReference type="InterPro" id="IPR001965">
    <property type="entry name" value="Znf_PHD"/>
</dbReference>
<accession>A0A2R5GPC8</accession>
<feature type="compositionally biased region" description="Low complexity" evidence="5">
    <location>
        <begin position="469"/>
        <end position="489"/>
    </location>
</feature>
<dbReference type="InterPro" id="IPR000313">
    <property type="entry name" value="PWWP_dom"/>
</dbReference>
<dbReference type="CDD" id="cd15568">
    <property type="entry name" value="PHD5_NSD"/>
    <property type="match status" value="1"/>
</dbReference>
<dbReference type="Gene3D" id="2.30.30.140">
    <property type="match status" value="1"/>
</dbReference>
<evidence type="ECO:0000256" key="4">
    <source>
        <dbReference type="SAM" id="Coils"/>
    </source>
</evidence>
<feature type="domain" description="PWWP" evidence="6">
    <location>
        <begin position="96"/>
        <end position="168"/>
    </location>
</feature>
<evidence type="ECO:0000259" key="6">
    <source>
        <dbReference type="PROSITE" id="PS50812"/>
    </source>
</evidence>
<dbReference type="Pfam" id="PF00855">
    <property type="entry name" value="PWWP"/>
    <property type="match status" value="1"/>
</dbReference>
<dbReference type="SUPFAM" id="SSF63748">
    <property type="entry name" value="Tudor/PWWP/MBT"/>
    <property type="match status" value="1"/>
</dbReference>
<dbReference type="Gene3D" id="3.30.40.10">
    <property type="entry name" value="Zinc/RING finger domain, C3HC4 (zinc finger)"/>
    <property type="match status" value="1"/>
</dbReference>
<dbReference type="InterPro" id="IPR013083">
    <property type="entry name" value="Znf_RING/FYVE/PHD"/>
</dbReference>
<dbReference type="Proteomes" id="UP000241890">
    <property type="component" value="Unassembled WGS sequence"/>
</dbReference>
<gene>
    <name evidence="7" type="ORF">FCC1311_083842</name>
</gene>
<dbReference type="GO" id="GO:0008168">
    <property type="term" value="F:methyltransferase activity"/>
    <property type="evidence" value="ECO:0007669"/>
    <property type="project" value="UniProtKB-KW"/>
</dbReference>
<feature type="coiled-coil region" evidence="4">
    <location>
        <begin position="900"/>
        <end position="927"/>
    </location>
</feature>
<keyword evidence="2" id="KW-0863">Zinc-finger</keyword>
<evidence type="ECO:0000256" key="1">
    <source>
        <dbReference type="ARBA" id="ARBA00022723"/>
    </source>
</evidence>
<reference evidence="7 8" key="1">
    <citation type="submission" date="2017-12" db="EMBL/GenBank/DDBJ databases">
        <title>Sequencing, de novo assembly and annotation of complete genome of a new Thraustochytrid species, strain FCC1311.</title>
        <authorList>
            <person name="Sedici K."/>
            <person name="Godart F."/>
            <person name="Aiese Cigliano R."/>
            <person name="Sanseverino W."/>
            <person name="Barakat M."/>
            <person name="Ortet P."/>
            <person name="Marechal E."/>
            <person name="Cagnac O."/>
            <person name="Amato A."/>
        </authorList>
    </citation>
    <scope>NUCLEOTIDE SEQUENCE [LARGE SCALE GENOMIC DNA]</scope>
</reference>
<feature type="region of interest" description="Disordered" evidence="5">
    <location>
        <begin position="463"/>
        <end position="526"/>
    </location>
</feature>
<feature type="compositionally biased region" description="Gly residues" evidence="5">
    <location>
        <begin position="336"/>
        <end position="345"/>
    </location>
</feature>
<dbReference type="CDD" id="cd05162">
    <property type="entry name" value="PWWP"/>
    <property type="match status" value="1"/>
</dbReference>
<organism evidence="7 8">
    <name type="scientific">Hondaea fermentalgiana</name>
    <dbReference type="NCBI Taxonomy" id="2315210"/>
    <lineage>
        <taxon>Eukaryota</taxon>
        <taxon>Sar</taxon>
        <taxon>Stramenopiles</taxon>
        <taxon>Bigyra</taxon>
        <taxon>Labyrinthulomycetes</taxon>
        <taxon>Thraustochytrida</taxon>
        <taxon>Thraustochytriidae</taxon>
        <taxon>Hondaea</taxon>
    </lineage>
</organism>
<dbReference type="PROSITE" id="PS50812">
    <property type="entry name" value="PWWP"/>
    <property type="match status" value="1"/>
</dbReference>
<sequence length="990" mass="107650">MVVENKAYRESADGTRYPMFFRGAALRQPAPSAKKEEQQDSASVSESAEEGGTPSRPRRNRARPQNFINYRQENEAGMPGNPMEPLSPEDSEDPYEDLVFWTKCYNHPYWPSIKCSEEEIRVLKENDGVDFEKESIKAGGAEVTAVLFLGSNSKGIVKSAEMLPYSENFDVHSRKKSSLQFRLGLEKADELVLQKRAARKNETTCNVCNKEVADAPPSDDALMEVETPPPQAGTDNRMTCARCLTPAHAKCVEKAGSLANPFGNDLDPVWFCALCTRQAPTTVRSRTDQEARALKRAHKRKSQRSSDAPRRTRATTPPPASAERRNGNGVALELLGGAGRGGGGSSSSVRGSANNTPRSTGGARDLMSSNANGGTASGSALKRKDATNQDAHEDSCFICGDGGVLLMCDFPSCPKSYHKYCLRGLEGHDEEDEDEDAPEKTWHCPWHTCAVCAVGEHQATQQHHLQKNTASSSSASSTSSVGSANGSGTHNLGRKRTALPPPPALGSIKVPTIMEKDSSNSSALPARLERTGSDIVEGFVRCASCPTSLCTKHMRAPRPVFDGKKHGVPRAISRPAKRGYFKCVHCVGGASDGATSSHVPSPLVQLAQLLHRVWSRAVNSHDRICKIFLEEMDVTHVPQAGRRVLNEAIARGGVRTMLDVRDKVWRLEYRDWASFNTDVNTISGLVRTVYGGSSPLIKETARTLPLLVTQAHAAVARQVSEAEERIAELQEIPGPAFDNKSFATGGLFPSVVMAGQQSGQARAVGKRRSIDEWERYLENSSFAASKELRDPGARPAREEAHGIAAALLAAAQSHSGFNDHLPPSRQTLDEMLENQSMVLRSALRGTAMLRDAVSRTLEGFASTELSSDGIVTLGEMRLAAEYRMVNRNLRAKNANLTTMLSIERTAREQLEKRVQELEAQLGQSTTGTLKRPALEVAIGNDDGDNKANEDVSIEQKDNNAEGEGEIQQAQGRQQRRLRNSPAAKKARVSA</sequence>
<keyword evidence="7" id="KW-0808">Transferase</keyword>
<dbReference type="InterPro" id="IPR055198">
    <property type="entry name" value="NSD_PHD"/>
</dbReference>
<keyword evidence="8" id="KW-1185">Reference proteome</keyword>
<dbReference type="PANTHER" id="PTHR46695:SF5">
    <property type="entry name" value="RNA POLYMERASE-ASSOCIATED PROTEIN RTF1 HOMOLOG"/>
    <property type="match status" value="1"/>
</dbReference>
<dbReference type="GO" id="GO:0008270">
    <property type="term" value="F:zinc ion binding"/>
    <property type="evidence" value="ECO:0007669"/>
    <property type="project" value="UniProtKB-KW"/>
</dbReference>
<name>A0A2R5GPC8_9STRA</name>